<feature type="domain" description="Zn(2)-C6 fungal-type" evidence="1">
    <location>
        <begin position="67"/>
        <end position="99"/>
    </location>
</feature>
<dbReference type="InterPro" id="IPR001138">
    <property type="entry name" value="Zn2Cys6_DnaBD"/>
</dbReference>
<dbReference type="GO" id="GO:0008270">
    <property type="term" value="F:zinc ion binding"/>
    <property type="evidence" value="ECO:0007669"/>
    <property type="project" value="InterPro"/>
</dbReference>
<gene>
    <name evidence="2" type="ORF">AZE42_00574</name>
</gene>
<organism evidence="2 3">
    <name type="scientific">Rhizopogon vesiculosus</name>
    <dbReference type="NCBI Taxonomy" id="180088"/>
    <lineage>
        <taxon>Eukaryota</taxon>
        <taxon>Fungi</taxon>
        <taxon>Dikarya</taxon>
        <taxon>Basidiomycota</taxon>
        <taxon>Agaricomycotina</taxon>
        <taxon>Agaricomycetes</taxon>
        <taxon>Agaricomycetidae</taxon>
        <taxon>Boletales</taxon>
        <taxon>Suillineae</taxon>
        <taxon>Rhizopogonaceae</taxon>
        <taxon>Rhizopogon</taxon>
    </lineage>
</organism>
<evidence type="ECO:0000259" key="1">
    <source>
        <dbReference type="PROSITE" id="PS50048"/>
    </source>
</evidence>
<sequence length="247" mass="27520">PEVEILGSERTLLDSPRRNHTFAKFELALQAWLLFSFLRYYITADILNVFLDPEMNAIVMQQRALQACTSCRKLKRKCTYNPTLGKCDRCFESGKPCVYAEVNSTAPQPGSDAGPGPSATSMNAVPSSNLMAAPHQHGLAMYPGSFDASSVASDIVYVDQRNASVNFPFCFHVLKYLSDCLMEAAWLPWVQTMNIPLTHQAMLADNFNQLADFQSEKGALNLELRSYLVPVLSFPNTCIRIMLLPLL</sequence>
<comment type="caution">
    <text evidence="2">The sequence shown here is derived from an EMBL/GenBank/DDBJ whole genome shotgun (WGS) entry which is preliminary data.</text>
</comment>
<dbReference type="SMART" id="SM00066">
    <property type="entry name" value="GAL4"/>
    <property type="match status" value="1"/>
</dbReference>
<dbReference type="GO" id="GO:0000981">
    <property type="term" value="F:DNA-binding transcription factor activity, RNA polymerase II-specific"/>
    <property type="evidence" value="ECO:0007669"/>
    <property type="project" value="InterPro"/>
</dbReference>
<dbReference type="AlphaFoldDB" id="A0A1J8QU78"/>
<dbReference type="InterPro" id="IPR036864">
    <property type="entry name" value="Zn2-C6_fun-type_DNA-bd_sf"/>
</dbReference>
<feature type="non-terminal residue" evidence="2">
    <location>
        <position position="1"/>
    </location>
</feature>
<dbReference type="OrthoDB" id="5424793at2759"/>
<dbReference type="PROSITE" id="PS00463">
    <property type="entry name" value="ZN2_CY6_FUNGAL_1"/>
    <property type="match status" value="1"/>
</dbReference>
<dbReference type="SUPFAM" id="SSF57701">
    <property type="entry name" value="Zn2/Cys6 DNA-binding domain"/>
    <property type="match status" value="1"/>
</dbReference>
<evidence type="ECO:0000313" key="2">
    <source>
        <dbReference type="EMBL" id="OJA16992.1"/>
    </source>
</evidence>
<keyword evidence="3" id="KW-1185">Reference proteome</keyword>
<dbReference type="Gene3D" id="4.10.240.10">
    <property type="entry name" value="Zn(2)-C6 fungal-type DNA-binding domain"/>
    <property type="match status" value="1"/>
</dbReference>
<evidence type="ECO:0000313" key="3">
    <source>
        <dbReference type="Proteomes" id="UP000183567"/>
    </source>
</evidence>
<name>A0A1J8QU78_9AGAM</name>
<accession>A0A1J8QU78</accession>
<protein>
    <recommendedName>
        <fullName evidence="1">Zn(2)-C6 fungal-type domain-containing protein</fullName>
    </recommendedName>
</protein>
<dbReference type="EMBL" id="LVVM01002220">
    <property type="protein sequence ID" value="OJA16992.1"/>
    <property type="molecule type" value="Genomic_DNA"/>
</dbReference>
<dbReference type="PROSITE" id="PS50048">
    <property type="entry name" value="ZN2_CY6_FUNGAL_2"/>
    <property type="match status" value="1"/>
</dbReference>
<proteinExistence type="predicted"/>
<dbReference type="Proteomes" id="UP000183567">
    <property type="component" value="Unassembled WGS sequence"/>
</dbReference>
<reference evidence="2 3" key="1">
    <citation type="submission" date="2016-03" db="EMBL/GenBank/DDBJ databases">
        <title>Comparative genomics of the ectomycorrhizal sister species Rhizopogon vinicolor and Rhizopogon vesiculosus (Basidiomycota: Boletales) reveals a divergence of the mating type B locus.</title>
        <authorList>
            <person name="Mujic A.B."/>
            <person name="Kuo A."/>
            <person name="Tritt A."/>
            <person name="Lipzen A."/>
            <person name="Chen C."/>
            <person name="Johnson J."/>
            <person name="Sharma A."/>
            <person name="Barry K."/>
            <person name="Grigoriev I.V."/>
            <person name="Spatafora J.W."/>
        </authorList>
    </citation>
    <scope>NUCLEOTIDE SEQUENCE [LARGE SCALE GENOMIC DNA]</scope>
    <source>
        <strain evidence="2 3">AM-OR11-056</strain>
    </source>
</reference>
<dbReference type="Pfam" id="PF00172">
    <property type="entry name" value="Zn_clus"/>
    <property type="match status" value="1"/>
</dbReference>
<dbReference type="CDD" id="cd00067">
    <property type="entry name" value="GAL4"/>
    <property type="match status" value="1"/>
</dbReference>